<accession>A0ABD2LAI6</accession>
<feature type="transmembrane region" description="Helical" evidence="1">
    <location>
        <begin position="64"/>
        <end position="88"/>
    </location>
</feature>
<evidence type="ECO:0000256" key="1">
    <source>
        <dbReference type="SAM" id="Phobius"/>
    </source>
</evidence>
<keyword evidence="3" id="KW-1185">Reference proteome</keyword>
<evidence type="ECO:0008006" key="4">
    <source>
        <dbReference type="Google" id="ProtNLM"/>
    </source>
</evidence>
<evidence type="ECO:0000313" key="2">
    <source>
        <dbReference type="EMBL" id="KAL3112173.1"/>
    </source>
</evidence>
<gene>
    <name evidence="2" type="ORF">niasHT_012142</name>
</gene>
<dbReference type="EMBL" id="JBICBT010000480">
    <property type="protein sequence ID" value="KAL3112173.1"/>
    <property type="molecule type" value="Genomic_DNA"/>
</dbReference>
<reference evidence="2 3" key="1">
    <citation type="submission" date="2024-10" db="EMBL/GenBank/DDBJ databases">
        <authorList>
            <person name="Kim D."/>
        </authorList>
    </citation>
    <scope>NUCLEOTIDE SEQUENCE [LARGE SCALE GENOMIC DNA]</scope>
    <source>
        <strain evidence="2">BH-2024</strain>
    </source>
</reference>
<keyword evidence="1" id="KW-1133">Transmembrane helix</keyword>
<keyword evidence="1" id="KW-0472">Membrane</keyword>
<comment type="caution">
    <text evidence="2">The sequence shown here is derived from an EMBL/GenBank/DDBJ whole genome shotgun (WGS) entry which is preliminary data.</text>
</comment>
<protein>
    <recommendedName>
        <fullName evidence="4">7TM GPCR serpentine receptor class x (Srx) domain-containing protein</fullName>
    </recommendedName>
</protein>
<dbReference type="Proteomes" id="UP001620626">
    <property type="component" value="Unassembled WGS sequence"/>
</dbReference>
<evidence type="ECO:0000313" key="3">
    <source>
        <dbReference type="Proteomes" id="UP001620626"/>
    </source>
</evidence>
<keyword evidence="1" id="KW-0812">Transmembrane</keyword>
<name>A0ABD2LAI6_9BILA</name>
<proteinExistence type="predicted"/>
<dbReference type="Gene3D" id="1.20.1070.10">
    <property type="entry name" value="Rhodopsin 7-helix transmembrane proteins"/>
    <property type="match status" value="1"/>
</dbReference>
<sequence>MIWLINYVRNGNHGQSFAESENNKRLTISLSVIMSIGLICYIGTCVFLNGITPLLSLNIFTYEYIVWPICNGLGSMAYSSCTPVLFLCSTEYRKAFSKYICRTEHGSNVVVPLRNMRASGIPA</sequence>
<dbReference type="AlphaFoldDB" id="A0ABD2LAI6"/>
<feature type="transmembrane region" description="Helical" evidence="1">
    <location>
        <begin position="30"/>
        <end position="52"/>
    </location>
</feature>
<organism evidence="2 3">
    <name type="scientific">Heterodera trifolii</name>
    <dbReference type="NCBI Taxonomy" id="157864"/>
    <lineage>
        <taxon>Eukaryota</taxon>
        <taxon>Metazoa</taxon>
        <taxon>Ecdysozoa</taxon>
        <taxon>Nematoda</taxon>
        <taxon>Chromadorea</taxon>
        <taxon>Rhabditida</taxon>
        <taxon>Tylenchina</taxon>
        <taxon>Tylenchomorpha</taxon>
        <taxon>Tylenchoidea</taxon>
        <taxon>Heteroderidae</taxon>
        <taxon>Heteroderinae</taxon>
        <taxon>Heterodera</taxon>
    </lineage>
</organism>